<dbReference type="PANTHER" id="PTHR12243">
    <property type="entry name" value="MADF DOMAIN TRANSCRIPTION FACTOR"/>
    <property type="match status" value="1"/>
</dbReference>
<sequence length="198" mass="22305">MRSNMDNIKMINESVLIGFYEAEPCLWNPLDPGYTDNDLRRNALQKILILGKIQDNGDNNVTALEKRFKRYVNKYVKELYKVNEDPLKAYKPRWEHYDRLDKFLNPLFQQKISTCPAKTNAAAKRPPPSQGAGPSSANGNTPSKKKTLNPSMSAAPETAPHARFGKHVATVLDSFDRDDAAAAVIEIQEVLIKYVTKV</sequence>
<evidence type="ECO:0000259" key="2">
    <source>
        <dbReference type="PROSITE" id="PS51029"/>
    </source>
</evidence>
<feature type="region of interest" description="Disordered" evidence="1">
    <location>
        <begin position="117"/>
        <end position="160"/>
    </location>
</feature>
<keyword evidence="3" id="KW-1185">Reference proteome</keyword>
<reference evidence="4" key="1">
    <citation type="submission" date="2025-08" db="UniProtKB">
        <authorList>
            <consortium name="RefSeq"/>
        </authorList>
    </citation>
    <scope>IDENTIFICATION</scope>
</reference>
<dbReference type="Pfam" id="PF10545">
    <property type="entry name" value="MADF_DNA_bdg"/>
    <property type="match status" value="1"/>
</dbReference>
<dbReference type="PROSITE" id="PS51029">
    <property type="entry name" value="MADF"/>
    <property type="match status" value="1"/>
</dbReference>
<evidence type="ECO:0000256" key="1">
    <source>
        <dbReference type="SAM" id="MobiDB-lite"/>
    </source>
</evidence>
<feature type="domain" description="MADF" evidence="2">
    <location>
        <begin position="15"/>
        <end position="108"/>
    </location>
</feature>
<feature type="compositionally biased region" description="Low complexity" evidence="1">
    <location>
        <begin position="130"/>
        <end position="140"/>
    </location>
</feature>
<dbReference type="PANTHER" id="PTHR12243:SF67">
    <property type="entry name" value="COREPRESSOR OF PANGOLIN, ISOFORM A-RELATED"/>
    <property type="match status" value="1"/>
</dbReference>
<evidence type="ECO:0000313" key="3">
    <source>
        <dbReference type="Proteomes" id="UP000694888"/>
    </source>
</evidence>
<name>A0ABM0JYD9_APLCA</name>
<dbReference type="InterPro" id="IPR039353">
    <property type="entry name" value="TF_Adf1"/>
</dbReference>
<protein>
    <submittedName>
        <fullName evidence="4">Uncharacterized protein LOC101859262</fullName>
    </submittedName>
</protein>
<organism evidence="3 4">
    <name type="scientific">Aplysia californica</name>
    <name type="common">California sea hare</name>
    <dbReference type="NCBI Taxonomy" id="6500"/>
    <lineage>
        <taxon>Eukaryota</taxon>
        <taxon>Metazoa</taxon>
        <taxon>Spiralia</taxon>
        <taxon>Lophotrochozoa</taxon>
        <taxon>Mollusca</taxon>
        <taxon>Gastropoda</taxon>
        <taxon>Heterobranchia</taxon>
        <taxon>Euthyneura</taxon>
        <taxon>Tectipleura</taxon>
        <taxon>Aplysiida</taxon>
        <taxon>Aplysioidea</taxon>
        <taxon>Aplysiidae</taxon>
        <taxon>Aplysia</taxon>
    </lineage>
</organism>
<dbReference type="Proteomes" id="UP000694888">
    <property type="component" value="Unplaced"/>
</dbReference>
<dbReference type="GeneID" id="101859262"/>
<dbReference type="InterPro" id="IPR006578">
    <property type="entry name" value="MADF-dom"/>
</dbReference>
<dbReference type="SMART" id="SM00595">
    <property type="entry name" value="MADF"/>
    <property type="match status" value="1"/>
</dbReference>
<gene>
    <name evidence="4" type="primary">LOC101859262</name>
</gene>
<dbReference type="RefSeq" id="XP_005104469.1">
    <property type="nucleotide sequence ID" value="XM_005104412.3"/>
</dbReference>
<proteinExistence type="predicted"/>
<accession>A0ABM0JYD9</accession>
<evidence type="ECO:0000313" key="4">
    <source>
        <dbReference type="RefSeq" id="XP_005104469.1"/>
    </source>
</evidence>